<proteinExistence type="predicted"/>
<evidence type="ECO:0000313" key="1">
    <source>
        <dbReference type="EMBL" id="KYQ51476.1"/>
    </source>
</evidence>
<dbReference type="AlphaFoldDB" id="A0A151WUF8"/>
<reference evidence="1 2" key="1">
    <citation type="submission" date="2015-09" db="EMBL/GenBank/DDBJ databases">
        <title>Trachymyrmex zeteki WGS genome.</title>
        <authorList>
            <person name="Nygaard S."/>
            <person name="Hu H."/>
            <person name="Boomsma J."/>
            <person name="Zhang G."/>
        </authorList>
    </citation>
    <scope>NUCLEOTIDE SEQUENCE [LARGE SCALE GENOMIC DNA]</scope>
    <source>
        <strain evidence="1">Tzet28-1</strain>
        <tissue evidence="1">Whole body</tissue>
    </source>
</reference>
<gene>
    <name evidence="1" type="ORF">ALC60_09421</name>
</gene>
<dbReference type="Proteomes" id="UP000075809">
    <property type="component" value="Unassembled WGS sequence"/>
</dbReference>
<keyword evidence="2" id="KW-1185">Reference proteome</keyword>
<organism evidence="1 2">
    <name type="scientific">Mycetomoellerius zeteki</name>
    <dbReference type="NCBI Taxonomy" id="64791"/>
    <lineage>
        <taxon>Eukaryota</taxon>
        <taxon>Metazoa</taxon>
        <taxon>Ecdysozoa</taxon>
        <taxon>Arthropoda</taxon>
        <taxon>Hexapoda</taxon>
        <taxon>Insecta</taxon>
        <taxon>Pterygota</taxon>
        <taxon>Neoptera</taxon>
        <taxon>Endopterygota</taxon>
        <taxon>Hymenoptera</taxon>
        <taxon>Apocrita</taxon>
        <taxon>Aculeata</taxon>
        <taxon>Formicoidea</taxon>
        <taxon>Formicidae</taxon>
        <taxon>Myrmicinae</taxon>
        <taxon>Mycetomoellerius</taxon>
    </lineage>
</organism>
<dbReference type="EMBL" id="KQ982734">
    <property type="protein sequence ID" value="KYQ51476.1"/>
    <property type="molecule type" value="Genomic_DNA"/>
</dbReference>
<protein>
    <submittedName>
        <fullName evidence="1">Uncharacterized protein</fullName>
    </submittedName>
</protein>
<sequence>MEKTWTVVQFIDEETVEAVPTTWIINNKCYWPPFQMEKIVAAIKKHAEPNTCWPSYDITTFRNSSYDNYRIAREKAKKAEFTSELASDTDNNKIPKRKVIQKKFSSSSDSLAEDTVLRTPPVMQVVHRYFKEIIRQQSYLKTQLWQITDDLRAMKNELLQQNHQQPNANRREQSIFSSFDLPFNSVKDIEQLLEQFLKQPNNFETSVIILYNY</sequence>
<name>A0A151WUF8_9HYME</name>
<evidence type="ECO:0000313" key="2">
    <source>
        <dbReference type="Proteomes" id="UP000075809"/>
    </source>
</evidence>
<accession>A0A151WUF8</accession>